<dbReference type="Proteomes" id="UP001597393">
    <property type="component" value="Unassembled WGS sequence"/>
</dbReference>
<dbReference type="EMBL" id="JBHUMA010000009">
    <property type="protein sequence ID" value="MFD2600345.1"/>
    <property type="molecule type" value="Genomic_DNA"/>
</dbReference>
<keyword evidence="4" id="KW-1185">Reference proteome</keyword>
<comment type="caution">
    <text evidence="3">The sequence shown here is derived from an EMBL/GenBank/DDBJ whole genome shotgun (WGS) entry which is preliminary data.</text>
</comment>
<protein>
    <submittedName>
        <fullName evidence="3">SRPBCC domain-containing protein</fullName>
    </submittedName>
</protein>
<dbReference type="SUPFAM" id="SSF55961">
    <property type="entry name" value="Bet v1-like"/>
    <property type="match status" value="1"/>
</dbReference>
<comment type="similarity">
    <text evidence="1">Belongs to the AHA1 family.</text>
</comment>
<dbReference type="InterPro" id="IPR023393">
    <property type="entry name" value="START-like_dom_sf"/>
</dbReference>
<name>A0ABW5NPI5_9SPHI</name>
<dbReference type="InterPro" id="IPR013538">
    <property type="entry name" value="ASHA1/2-like_C"/>
</dbReference>
<reference evidence="4" key="1">
    <citation type="journal article" date="2019" name="Int. J. Syst. Evol. Microbiol.">
        <title>The Global Catalogue of Microorganisms (GCM) 10K type strain sequencing project: providing services to taxonomists for standard genome sequencing and annotation.</title>
        <authorList>
            <consortium name="The Broad Institute Genomics Platform"/>
            <consortium name="The Broad Institute Genome Sequencing Center for Infectious Disease"/>
            <person name="Wu L."/>
            <person name="Ma J."/>
        </authorList>
    </citation>
    <scope>NUCLEOTIDE SEQUENCE [LARGE SCALE GENOMIC DNA]</scope>
    <source>
        <strain evidence="4">KCTC 42248</strain>
    </source>
</reference>
<accession>A0ABW5NPI5</accession>
<evidence type="ECO:0000256" key="1">
    <source>
        <dbReference type="ARBA" id="ARBA00006817"/>
    </source>
</evidence>
<feature type="domain" description="Activator of Hsp90 ATPase homologue 1/2-like C-terminal" evidence="2">
    <location>
        <begin position="15"/>
        <end position="136"/>
    </location>
</feature>
<proteinExistence type="inferred from homology"/>
<gene>
    <name evidence="3" type="ORF">ACFSQ3_15430</name>
</gene>
<evidence type="ECO:0000313" key="4">
    <source>
        <dbReference type="Proteomes" id="UP001597393"/>
    </source>
</evidence>
<organism evidence="3 4">
    <name type="scientific">Sphingobacterium corticis</name>
    <dbReference type="NCBI Taxonomy" id="1812823"/>
    <lineage>
        <taxon>Bacteria</taxon>
        <taxon>Pseudomonadati</taxon>
        <taxon>Bacteroidota</taxon>
        <taxon>Sphingobacteriia</taxon>
        <taxon>Sphingobacteriales</taxon>
        <taxon>Sphingobacteriaceae</taxon>
        <taxon>Sphingobacterium</taxon>
    </lineage>
</organism>
<dbReference type="Gene3D" id="3.30.530.20">
    <property type="match status" value="1"/>
</dbReference>
<evidence type="ECO:0000313" key="3">
    <source>
        <dbReference type="EMBL" id="MFD2600345.1"/>
    </source>
</evidence>
<sequence>MNTTAITISATVNSTLEKTWECYNSADHIIYWNFPSEDWHCPSASVDLQPGGEHKARMEAKDGEMGFDFEAVYTDVSAPNHVAYTIADGRQVNTHFSETEEGILVTTIFEPENINDPEFQRAGWQAILNNFKNYVELQTETPPDFE</sequence>
<dbReference type="RefSeq" id="WP_380870484.1">
    <property type="nucleotide sequence ID" value="NZ_JBHUMA010000009.1"/>
</dbReference>
<evidence type="ECO:0000259" key="2">
    <source>
        <dbReference type="Pfam" id="PF08327"/>
    </source>
</evidence>
<dbReference type="Pfam" id="PF08327">
    <property type="entry name" value="AHSA1"/>
    <property type="match status" value="1"/>
</dbReference>